<dbReference type="OrthoDB" id="2364732at2759"/>
<evidence type="ECO:0000313" key="2">
    <source>
        <dbReference type="Proteomes" id="UP000266861"/>
    </source>
</evidence>
<dbReference type="EMBL" id="PQFF01000202">
    <property type="protein sequence ID" value="RHZ75121.1"/>
    <property type="molecule type" value="Genomic_DNA"/>
</dbReference>
<comment type="caution">
    <text evidence="1">The sequence shown here is derived from an EMBL/GenBank/DDBJ whole genome shotgun (WGS) entry which is preliminary data.</text>
</comment>
<dbReference type="SUPFAM" id="SSF52540">
    <property type="entry name" value="P-loop containing nucleoside triphosphate hydrolases"/>
    <property type="match status" value="1"/>
</dbReference>
<accession>A0A397IGQ9</accession>
<keyword evidence="2" id="KW-1185">Reference proteome</keyword>
<evidence type="ECO:0008006" key="3">
    <source>
        <dbReference type="Google" id="ProtNLM"/>
    </source>
</evidence>
<dbReference type="Proteomes" id="UP000266861">
    <property type="component" value="Unassembled WGS sequence"/>
</dbReference>
<protein>
    <recommendedName>
        <fullName evidence="3">AAA-ATPase-like domain-containing protein</fullName>
    </recommendedName>
</protein>
<proteinExistence type="predicted"/>
<evidence type="ECO:0000313" key="1">
    <source>
        <dbReference type="EMBL" id="RHZ75121.1"/>
    </source>
</evidence>
<organism evidence="1 2">
    <name type="scientific">Diversispora epigaea</name>
    <dbReference type="NCBI Taxonomy" id="1348612"/>
    <lineage>
        <taxon>Eukaryota</taxon>
        <taxon>Fungi</taxon>
        <taxon>Fungi incertae sedis</taxon>
        <taxon>Mucoromycota</taxon>
        <taxon>Glomeromycotina</taxon>
        <taxon>Glomeromycetes</taxon>
        <taxon>Diversisporales</taxon>
        <taxon>Diversisporaceae</taxon>
        <taxon>Diversispora</taxon>
    </lineage>
</organism>
<dbReference type="STRING" id="1348612.A0A397IGQ9"/>
<sequence length="547" mass="64501">MILWKVEIEETKENIEKFKILKLKLKENSEVLSYLQLVWLMKFFWINLQRNAFTLSCNFPPPLIGISRLGGLGGTNMKKTEDGLDYEGLDLTRIDNLCQRKETINKLLNELTKKRIILIRSPPMSGKTSFTQLLEYNILQSDEVNRGLKCVFRISLLWMARHGMKWTFAEGFKILMNMEWSKFIELCKHSDVKVIFIVDEVQLIYRPHNETKSRNGGDVFRDTFKDVNQYLTNFYIVAFASYGYYGAYTSYRDYSIMDISPPSILHEDNTWGFTDLRFTEEEFNDYFYRFCEMRLQMLKEKNIPFLHNYVREITAFHPGLVAFTIDKIYNKFVKQTSELEFGNVFAYLKSYGFYFNLKGIRTSPRVTDMSDEEKRIVDKLLFNKNLKLTPLFRVTYLQDLFDYNITRSTSPPKKFEDFIKLVFAKMNPKILQNSKGKGEDGQLFERVWQMEFYCALLKVLPGNIFLSVDVGKVFGSKEYVDFYINEMGKIESRSTKVSKIGIYDSILKHTKQWAIIDLRNSNKKVPELEKCKMNDIYVHCDENFESV</sequence>
<dbReference type="AlphaFoldDB" id="A0A397IGQ9"/>
<name>A0A397IGQ9_9GLOM</name>
<dbReference type="InterPro" id="IPR027417">
    <property type="entry name" value="P-loop_NTPase"/>
</dbReference>
<reference evidence="1 2" key="1">
    <citation type="submission" date="2018-08" db="EMBL/GenBank/DDBJ databases">
        <title>Genome and evolution of the arbuscular mycorrhizal fungus Diversispora epigaea (formerly Glomus versiforme) and its bacterial endosymbionts.</title>
        <authorList>
            <person name="Sun X."/>
            <person name="Fei Z."/>
            <person name="Harrison M."/>
        </authorList>
    </citation>
    <scope>NUCLEOTIDE SEQUENCE [LARGE SCALE GENOMIC DNA]</scope>
    <source>
        <strain evidence="1 2">IT104</strain>
    </source>
</reference>
<gene>
    <name evidence="1" type="ORF">Glove_217g218</name>
</gene>